<protein>
    <recommendedName>
        <fullName evidence="4">Phosphate ABC transporter substrate-binding protein</fullName>
    </recommendedName>
</protein>
<dbReference type="Proteomes" id="UP000389128">
    <property type="component" value="Unassembled WGS sequence"/>
</dbReference>
<dbReference type="Gene3D" id="3.40.190.10">
    <property type="entry name" value="Periplasmic binding protein-like II"/>
    <property type="match status" value="1"/>
</dbReference>
<gene>
    <name evidence="2" type="ORF">ETQ85_09915</name>
</gene>
<feature type="signal peptide" evidence="1">
    <location>
        <begin position="1"/>
        <end position="21"/>
    </location>
</feature>
<name>A0A6C2CYI5_9RHOO</name>
<evidence type="ECO:0000256" key="1">
    <source>
        <dbReference type="SAM" id="SignalP"/>
    </source>
</evidence>
<dbReference type="EMBL" id="SDKK01000008">
    <property type="protein sequence ID" value="TYC58831.1"/>
    <property type="molecule type" value="Genomic_DNA"/>
</dbReference>
<evidence type="ECO:0000313" key="2">
    <source>
        <dbReference type="EMBL" id="TYC58831.1"/>
    </source>
</evidence>
<evidence type="ECO:0000313" key="3">
    <source>
        <dbReference type="Proteomes" id="UP000389128"/>
    </source>
</evidence>
<feature type="chain" id="PRO_5025674571" description="Phosphate ABC transporter substrate-binding protein" evidence="1">
    <location>
        <begin position="22"/>
        <end position="141"/>
    </location>
</feature>
<comment type="caution">
    <text evidence="2">The sequence shown here is derived from an EMBL/GenBank/DDBJ whole genome shotgun (WGS) entry which is preliminary data.</text>
</comment>
<evidence type="ECO:0008006" key="4">
    <source>
        <dbReference type="Google" id="ProtNLM"/>
    </source>
</evidence>
<accession>A0A6C2CYI5</accession>
<dbReference type="OrthoDB" id="5368589at2"/>
<keyword evidence="3" id="KW-1185">Reference proteome</keyword>
<proteinExistence type="predicted"/>
<reference evidence="2 3" key="1">
    <citation type="submission" date="2019-01" db="EMBL/GenBank/DDBJ databases">
        <title>Zoogloea oleivorans genome sequencing and assembly.</title>
        <authorList>
            <person name="Tancsics A."/>
            <person name="Farkas M."/>
            <person name="Kriszt B."/>
            <person name="Maroti G."/>
            <person name="Horvath B."/>
        </authorList>
    </citation>
    <scope>NUCLEOTIDE SEQUENCE [LARGE SCALE GENOMIC DNA]</scope>
    <source>
        <strain evidence="2 3">Buc</strain>
    </source>
</reference>
<keyword evidence="1" id="KW-0732">Signal</keyword>
<dbReference type="RefSeq" id="WP_148578891.1">
    <property type="nucleotide sequence ID" value="NZ_JAVEUW010000005.1"/>
</dbReference>
<dbReference type="SUPFAM" id="SSF53850">
    <property type="entry name" value="Periplasmic binding protein-like II"/>
    <property type="match status" value="1"/>
</dbReference>
<organism evidence="2 3">
    <name type="scientific">Zoogloea oleivorans</name>
    <dbReference type="NCBI Taxonomy" id="1552750"/>
    <lineage>
        <taxon>Bacteria</taxon>
        <taxon>Pseudomonadati</taxon>
        <taxon>Pseudomonadota</taxon>
        <taxon>Betaproteobacteria</taxon>
        <taxon>Rhodocyclales</taxon>
        <taxon>Zoogloeaceae</taxon>
        <taxon>Zoogloea</taxon>
    </lineage>
</organism>
<dbReference type="AlphaFoldDB" id="A0A6C2CYI5"/>
<sequence>MRLQRCLLALALSLFATAARAELVVAVDTRLGITRLSREEVVNIFLGRYRKLPSGQAAMPIDQPTSSPLRKEFYRRLVGKDLSEINAYWARLIFSGKTSPPMQTENTEDVGPLIQAIPGGIGYLERSQLTPDLRVVLEMAP</sequence>